<dbReference type="InterPro" id="IPR007085">
    <property type="entry name" value="DNA/pantothenate-metab_flavo_C"/>
</dbReference>
<dbReference type="InterPro" id="IPR036551">
    <property type="entry name" value="Flavin_trans-like"/>
</dbReference>
<dbReference type="InterPro" id="IPR005252">
    <property type="entry name" value="CoaBC"/>
</dbReference>
<comment type="caution">
    <text evidence="7">The sequence shown here is derived from an EMBL/GenBank/DDBJ whole genome shotgun (WGS) entry which is preliminary data.</text>
</comment>
<dbReference type="Pfam" id="PF02441">
    <property type="entry name" value="Flavoprotein"/>
    <property type="match status" value="1"/>
</dbReference>
<dbReference type="GO" id="GO:0004632">
    <property type="term" value="F:phosphopantothenate--cysteine ligase activity"/>
    <property type="evidence" value="ECO:0007669"/>
    <property type="project" value="UniProtKB-EC"/>
</dbReference>
<feature type="domain" description="DNA/pantothenate metabolism flavoprotein C-terminal" evidence="6">
    <location>
        <begin position="184"/>
        <end position="390"/>
    </location>
</feature>
<comment type="cofactor">
    <cofactor evidence="3">
        <name>FMN</name>
        <dbReference type="ChEBI" id="CHEBI:58210"/>
    </cofactor>
    <text evidence="3">Binds 1 FMN per subunit.</text>
</comment>
<comment type="pathway">
    <text evidence="3 4">Cofactor biosynthesis; coenzyme A biosynthesis; CoA from (R)-pantothenate: step 3/5.</text>
</comment>
<evidence type="ECO:0000256" key="1">
    <source>
        <dbReference type="ARBA" id="ARBA00022793"/>
    </source>
</evidence>
<feature type="binding site" evidence="3">
    <location>
        <position position="286"/>
    </location>
    <ligand>
        <name>CTP</name>
        <dbReference type="ChEBI" id="CHEBI:37563"/>
    </ligand>
</feature>
<dbReference type="EC" id="4.1.1.36" evidence="3"/>
<keyword evidence="3 4" id="KW-0288">FMN</keyword>
<dbReference type="Gene3D" id="3.40.50.10300">
    <property type="entry name" value="CoaB-like"/>
    <property type="match status" value="1"/>
</dbReference>
<dbReference type="HAMAP" id="MF_02225">
    <property type="entry name" value="CoaBC"/>
    <property type="match status" value="1"/>
</dbReference>
<comment type="catalytic activity">
    <reaction evidence="3 4">
        <text>N-[(R)-4-phosphopantothenoyl]-L-cysteine + H(+) = (R)-4'-phosphopantetheine + CO2</text>
        <dbReference type="Rhea" id="RHEA:16793"/>
        <dbReference type="ChEBI" id="CHEBI:15378"/>
        <dbReference type="ChEBI" id="CHEBI:16526"/>
        <dbReference type="ChEBI" id="CHEBI:59458"/>
        <dbReference type="ChEBI" id="CHEBI:61723"/>
        <dbReference type="EC" id="4.1.1.36"/>
    </reaction>
</comment>
<comment type="cofactor">
    <cofactor evidence="3">
        <name>Mg(2+)</name>
        <dbReference type="ChEBI" id="CHEBI:18420"/>
    </cofactor>
</comment>
<keyword evidence="3" id="KW-0460">Magnesium</keyword>
<keyword evidence="3 4" id="KW-0436">Ligase</keyword>
<comment type="function">
    <text evidence="3">Catalyzes two sequential steps in the biosynthesis of coenzyme A. In the first step cysteine is conjugated to 4'-phosphopantothenate to form 4-phosphopantothenoylcysteine. In the second step the latter compound is decarboxylated to form 4'-phosphopantotheine.</text>
</comment>
<evidence type="ECO:0000313" key="8">
    <source>
        <dbReference type="Proteomes" id="UP000004431"/>
    </source>
</evidence>
<comment type="pathway">
    <text evidence="3 4">Cofactor biosynthesis; coenzyme A biosynthesis; CoA from (R)-pantothenate: step 2/5.</text>
</comment>
<feature type="binding site" evidence="3">
    <location>
        <position position="338"/>
    </location>
    <ligand>
        <name>CTP</name>
        <dbReference type="ChEBI" id="CHEBI:37563"/>
    </ligand>
</feature>
<dbReference type="Gene3D" id="3.40.50.1950">
    <property type="entry name" value="Flavin prenyltransferase-like"/>
    <property type="match status" value="1"/>
</dbReference>
<organism evidence="7 8">
    <name type="scientific">Fannyhessea vaginae PB189-T1-4</name>
    <dbReference type="NCBI Taxonomy" id="866774"/>
    <lineage>
        <taxon>Bacteria</taxon>
        <taxon>Bacillati</taxon>
        <taxon>Actinomycetota</taxon>
        <taxon>Coriobacteriia</taxon>
        <taxon>Coriobacteriales</taxon>
        <taxon>Atopobiaceae</taxon>
        <taxon>Fannyhessea</taxon>
    </lineage>
</organism>
<dbReference type="NCBIfam" id="TIGR00521">
    <property type="entry name" value="coaBC_dfp"/>
    <property type="match status" value="1"/>
</dbReference>
<dbReference type="EC" id="6.3.2.5" evidence="3"/>
<gene>
    <name evidence="3 7" type="primary">coaBC</name>
    <name evidence="7" type="ORF">HMPREF9248_0784</name>
</gene>
<feature type="binding site" evidence="3">
    <location>
        <position position="276"/>
    </location>
    <ligand>
        <name>CTP</name>
        <dbReference type="ChEBI" id="CHEBI:37563"/>
    </ligand>
</feature>
<reference evidence="7 8" key="1">
    <citation type="submission" date="2010-08" db="EMBL/GenBank/DDBJ databases">
        <authorList>
            <person name="Durkin A.S."/>
            <person name="Madupu R."/>
            <person name="Torralba M."/>
            <person name="Gillis M."/>
            <person name="Methe B."/>
            <person name="Sutton G."/>
            <person name="Nelson K.E."/>
        </authorList>
    </citation>
    <scope>NUCLEOTIDE SEQUENCE [LARGE SCALE GENOMIC DNA]</scope>
    <source>
        <strain evidence="7 8">PB189-T1-4</strain>
    </source>
</reference>
<keyword evidence="3" id="KW-0479">Metal-binding</keyword>
<keyword evidence="3" id="KW-0511">Multifunctional enzyme</keyword>
<dbReference type="Proteomes" id="UP000004431">
    <property type="component" value="Unassembled WGS sequence"/>
</dbReference>
<evidence type="ECO:0000259" key="6">
    <source>
        <dbReference type="Pfam" id="PF04127"/>
    </source>
</evidence>
<keyword evidence="1 3" id="KW-0210">Decarboxylase</keyword>
<comment type="caution">
    <text evidence="3">Lacks conserved residue(s) required for the propagation of feature annotation.</text>
</comment>
<evidence type="ECO:0000256" key="3">
    <source>
        <dbReference type="HAMAP-Rule" id="MF_02225"/>
    </source>
</evidence>
<dbReference type="Pfam" id="PF04127">
    <property type="entry name" value="DFP"/>
    <property type="match status" value="1"/>
</dbReference>
<feature type="binding site" evidence="3">
    <location>
        <position position="334"/>
    </location>
    <ligand>
        <name>CTP</name>
        <dbReference type="ChEBI" id="CHEBI:37563"/>
    </ligand>
</feature>
<feature type="region of interest" description="Phosphopantothenate--cysteine ligase" evidence="3">
    <location>
        <begin position="188"/>
        <end position="427"/>
    </location>
</feature>
<comment type="catalytic activity">
    <reaction evidence="3 4">
        <text>(R)-4'-phosphopantothenate + L-cysteine + CTP = N-[(R)-4-phosphopantothenoyl]-L-cysteine + CMP + diphosphate + H(+)</text>
        <dbReference type="Rhea" id="RHEA:19397"/>
        <dbReference type="ChEBI" id="CHEBI:10986"/>
        <dbReference type="ChEBI" id="CHEBI:15378"/>
        <dbReference type="ChEBI" id="CHEBI:33019"/>
        <dbReference type="ChEBI" id="CHEBI:35235"/>
        <dbReference type="ChEBI" id="CHEBI:37563"/>
        <dbReference type="ChEBI" id="CHEBI:59458"/>
        <dbReference type="ChEBI" id="CHEBI:60377"/>
        <dbReference type="EC" id="6.3.2.5"/>
    </reaction>
</comment>
<keyword evidence="8" id="KW-1185">Reference proteome</keyword>
<evidence type="ECO:0000256" key="2">
    <source>
        <dbReference type="ARBA" id="ARBA00023239"/>
    </source>
</evidence>
<dbReference type="RefSeq" id="WP_006303490.1">
    <property type="nucleotide sequence ID" value="NZ_AEDQ01000003.1"/>
</dbReference>
<dbReference type="EMBL" id="AEDQ01000003">
    <property type="protein sequence ID" value="EFL44715.1"/>
    <property type="molecule type" value="Genomic_DNA"/>
</dbReference>
<feature type="domain" description="Flavoprotein" evidence="5">
    <location>
        <begin position="3"/>
        <end position="150"/>
    </location>
</feature>
<comment type="function">
    <text evidence="4">Catalyzes two steps in the biosynthesis of coenzyme A. In the first step cysteine is conjugated to 4'-phosphopantothenate to form 4-phosphopantothenoylcysteine, in the latter compound is decarboxylated to form 4'-phosphopantotheine.</text>
</comment>
<name>A0ABP2J6A2_9ACTN</name>
<dbReference type="GO" id="GO:0004633">
    <property type="term" value="F:phosphopantothenoylcysteine decarboxylase activity"/>
    <property type="evidence" value="ECO:0007669"/>
    <property type="project" value="UniProtKB-EC"/>
</dbReference>
<evidence type="ECO:0000259" key="5">
    <source>
        <dbReference type="Pfam" id="PF02441"/>
    </source>
</evidence>
<evidence type="ECO:0000313" key="7">
    <source>
        <dbReference type="EMBL" id="EFL44715.1"/>
    </source>
</evidence>
<dbReference type="InterPro" id="IPR035929">
    <property type="entry name" value="CoaB-like_sf"/>
</dbReference>
<dbReference type="SUPFAM" id="SSF102645">
    <property type="entry name" value="CoaB-like"/>
    <property type="match status" value="1"/>
</dbReference>
<feature type="region of interest" description="Phosphopantothenoylcysteine decarboxylase" evidence="3">
    <location>
        <begin position="1"/>
        <end position="187"/>
    </location>
</feature>
<keyword evidence="3 4" id="KW-0285">Flavoprotein</keyword>
<comment type="similarity">
    <text evidence="3 4">In the C-terminal section; belongs to the PPC synthetase family.</text>
</comment>
<comment type="similarity">
    <text evidence="3 4">In the N-terminal section; belongs to the HFCD (homo-oligomeric flavin containing Cys decarboxylase) superfamily.</text>
</comment>
<dbReference type="PANTHER" id="PTHR14359">
    <property type="entry name" value="HOMO-OLIGOMERIC FLAVIN CONTAINING CYS DECARBOXYLASE FAMILY"/>
    <property type="match status" value="1"/>
</dbReference>
<keyword evidence="2 3" id="KW-0456">Lyase</keyword>
<feature type="binding site" evidence="3">
    <location>
        <begin position="303"/>
        <end position="306"/>
    </location>
    <ligand>
        <name>CTP</name>
        <dbReference type="ChEBI" id="CHEBI:37563"/>
    </ligand>
</feature>
<dbReference type="InterPro" id="IPR003382">
    <property type="entry name" value="Flavoprotein"/>
</dbReference>
<evidence type="ECO:0000256" key="4">
    <source>
        <dbReference type="RuleBase" id="RU364078"/>
    </source>
</evidence>
<proteinExistence type="inferred from homology"/>
<feature type="binding site" evidence="3">
    <location>
        <position position="320"/>
    </location>
    <ligand>
        <name>CTP</name>
        <dbReference type="ChEBI" id="CHEBI:37563"/>
    </ligand>
</feature>
<accession>A0ABP2J6A2</accession>
<sequence length="427" mass="45319">MIHVLMIVCGGIAGYKALETVRMLKKLACDVRVIMTPASTEFIAPKSFAVLSGHDVVVSESSSCTTAAISHIELAGWADVCCVVPATANTIAKYAYGIADNIATSALLATTAPVCVAPAMNTHMWQHPATQTNINMLRKRGVCIVGPDAGELACGTSGAGKLVDPEDIALYTYSLALRPARDLVGEDVLITAGPTREALDPVRCLTNYSTGKMGCALVRAARVRGARVHLIAGPLSCVYPTCDSCDHVICAQEMYEATTRYLSSMTIAVCTAAVADWQPANVEAQKIKKDKRAYYDLSLIKAPDILQYISSQHCGYVAGFAAETTDVIAYAQQKLARKGCNLMIANDVSHAESTFGSDTNKVSYVFADRVEHAPCADLTHVAHDIFTHIVADNTKNAAAAGARATAASAPLTQSVLPLEKTSHDTIH</sequence>
<feature type="active site" description="Proton donor" evidence="3">
    <location>
        <position position="154"/>
    </location>
</feature>
<protein>
    <recommendedName>
        <fullName evidence="3">Coenzyme A biosynthesis bifunctional protein CoaBC</fullName>
    </recommendedName>
    <alternativeName>
        <fullName evidence="3">DNA/pantothenate metabolism flavoprotein</fullName>
    </alternativeName>
    <alternativeName>
        <fullName evidence="3">Phosphopantothenoylcysteine synthetase/decarboxylase</fullName>
        <shortName evidence="3">PPCS-PPCDC</shortName>
    </alternativeName>
    <domain>
        <recommendedName>
            <fullName evidence="3">Phosphopantothenoylcysteine decarboxylase</fullName>
            <shortName evidence="3">PPC decarboxylase</shortName>
            <shortName evidence="3">PPC-DC</shortName>
            <ecNumber evidence="3">4.1.1.36</ecNumber>
        </recommendedName>
        <alternativeName>
            <fullName evidence="3">CoaC</fullName>
        </alternativeName>
    </domain>
    <domain>
        <recommendedName>
            <fullName evidence="3">Phosphopantothenate--cysteine ligase</fullName>
            <ecNumber evidence="3">6.3.2.5</ecNumber>
        </recommendedName>
        <alternativeName>
            <fullName evidence="3">CoaB</fullName>
        </alternativeName>
        <alternativeName>
            <fullName evidence="3">Phosphopantothenoylcysteine synthetase</fullName>
            <shortName evidence="3">PPC synthetase</shortName>
            <shortName evidence="3">PPC-S</shortName>
        </alternativeName>
    </domain>
</protein>
<dbReference type="PANTHER" id="PTHR14359:SF6">
    <property type="entry name" value="PHOSPHOPANTOTHENOYLCYSTEINE DECARBOXYLASE"/>
    <property type="match status" value="1"/>
</dbReference>
<dbReference type="SUPFAM" id="SSF52507">
    <property type="entry name" value="Homo-oligomeric flavin-containing Cys decarboxylases, HFCD"/>
    <property type="match status" value="1"/>
</dbReference>